<proteinExistence type="predicted"/>
<gene>
    <name evidence="1" type="ORF">BT96DRAFT_192487</name>
</gene>
<evidence type="ECO:0000313" key="2">
    <source>
        <dbReference type="Proteomes" id="UP000799118"/>
    </source>
</evidence>
<keyword evidence="2" id="KW-1185">Reference proteome</keyword>
<reference evidence="1" key="1">
    <citation type="journal article" date="2019" name="Environ. Microbiol.">
        <title>Fungal ecological strategies reflected in gene transcription - a case study of two litter decomposers.</title>
        <authorList>
            <person name="Barbi F."/>
            <person name="Kohler A."/>
            <person name="Barry K."/>
            <person name="Baskaran P."/>
            <person name="Daum C."/>
            <person name="Fauchery L."/>
            <person name="Ihrmark K."/>
            <person name="Kuo A."/>
            <person name="LaButti K."/>
            <person name="Lipzen A."/>
            <person name="Morin E."/>
            <person name="Grigoriev I.V."/>
            <person name="Henrissat B."/>
            <person name="Lindahl B."/>
            <person name="Martin F."/>
        </authorList>
    </citation>
    <scope>NUCLEOTIDE SEQUENCE</scope>
    <source>
        <strain evidence="1">JB14</strain>
    </source>
</reference>
<dbReference type="OrthoDB" id="2918906at2759"/>
<accession>A0A6A4IDP3</accession>
<organism evidence="1 2">
    <name type="scientific">Gymnopus androsaceus JB14</name>
    <dbReference type="NCBI Taxonomy" id="1447944"/>
    <lineage>
        <taxon>Eukaryota</taxon>
        <taxon>Fungi</taxon>
        <taxon>Dikarya</taxon>
        <taxon>Basidiomycota</taxon>
        <taxon>Agaricomycotina</taxon>
        <taxon>Agaricomycetes</taxon>
        <taxon>Agaricomycetidae</taxon>
        <taxon>Agaricales</taxon>
        <taxon>Marasmiineae</taxon>
        <taxon>Omphalotaceae</taxon>
        <taxon>Gymnopus</taxon>
    </lineage>
</organism>
<sequence length="182" mass="20777">MNVASHGERWKENARDTRMKAILRSILNGSSSGELYDALNSSFSNRDLAPARARELAVINYARLLFEKVHDQGRSSKRVLQSIVSATMFRNINTDMSWASNSNADEPQEVETVLRTAPFSRFLRLVEPPKRMRLNSSLQVMRDSFRELLHSNELSAAIITSESHPQYNFICFTIPFYGRYSG</sequence>
<dbReference type="Proteomes" id="UP000799118">
    <property type="component" value="Unassembled WGS sequence"/>
</dbReference>
<evidence type="ECO:0000313" key="1">
    <source>
        <dbReference type="EMBL" id="KAE9406924.1"/>
    </source>
</evidence>
<name>A0A6A4IDP3_9AGAR</name>
<dbReference type="EMBL" id="ML769399">
    <property type="protein sequence ID" value="KAE9406924.1"/>
    <property type="molecule type" value="Genomic_DNA"/>
</dbReference>
<dbReference type="AlphaFoldDB" id="A0A6A4IDP3"/>
<protein>
    <submittedName>
        <fullName evidence="1">Uncharacterized protein</fullName>
    </submittedName>
</protein>